<dbReference type="Proteomes" id="UP000631114">
    <property type="component" value="Unassembled WGS sequence"/>
</dbReference>
<accession>A0A835IB29</accession>
<evidence type="ECO:0000313" key="1">
    <source>
        <dbReference type="EMBL" id="KAF9613278.1"/>
    </source>
</evidence>
<evidence type="ECO:0000313" key="2">
    <source>
        <dbReference type="Proteomes" id="UP000631114"/>
    </source>
</evidence>
<dbReference type="AlphaFoldDB" id="A0A835IB29"/>
<name>A0A835IB29_9MAGN</name>
<sequence>MWKAFSTTNIVDDLTSIFGGNLVDFTLSLVPVLRHLENSRTQKHWQKRMSVTVKLKEIRQRDIGLRRHWILR</sequence>
<protein>
    <submittedName>
        <fullName evidence="1">Uncharacterized protein</fullName>
    </submittedName>
</protein>
<organism evidence="1 2">
    <name type="scientific">Coptis chinensis</name>
    <dbReference type="NCBI Taxonomy" id="261450"/>
    <lineage>
        <taxon>Eukaryota</taxon>
        <taxon>Viridiplantae</taxon>
        <taxon>Streptophyta</taxon>
        <taxon>Embryophyta</taxon>
        <taxon>Tracheophyta</taxon>
        <taxon>Spermatophyta</taxon>
        <taxon>Magnoliopsida</taxon>
        <taxon>Ranunculales</taxon>
        <taxon>Ranunculaceae</taxon>
        <taxon>Coptidoideae</taxon>
        <taxon>Coptis</taxon>
    </lineage>
</organism>
<gene>
    <name evidence="1" type="ORF">IFM89_006777</name>
</gene>
<reference evidence="1 2" key="1">
    <citation type="submission" date="2020-10" db="EMBL/GenBank/DDBJ databases">
        <title>The Coptis chinensis genome and diversification of protoberbering-type alkaloids.</title>
        <authorList>
            <person name="Wang B."/>
            <person name="Shu S."/>
            <person name="Song C."/>
            <person name="Liu Y."/>
        </authorList>
    </citation>
    <scope>NUCLEOTIDE SEQUENCE [LARGE SCALE GENOMIC DNA]</scope>
    <source>
        <strain evidence="1">HL-2020</strain>
        <tissue evidence="1">Leaf</tissue>
    </source>
</reference>
<proteinExistence type="predicted"/>
<comment type="caution">
    <text evidence="1">The sequence shown here is derived from an EMBL/GenBank/DDBJ whole genome shotgun (WGS) entry which is preliminary data.</text>
</comment>
<keyword evidence="2" id="KW-1185">Reference proteome</keyword>
<dbReference type="EMBL" id="JADFTS010000003">
    <property type="protein sequence ID" value="KAF9613278.1"/>
    <property type="molecule type" value="Genomic_DNA"/>
</dbReference>